<keyword evidence="1" id="KW-0805">Transcription regulation</keyword>
<name>A0ABW9M1R4_9MYCO</name>
<keyword evidence="6" id="KW-1185">Reference proteome</keyword>
<feature type="region of interest" description="Disordered" evidence="4">
    <location>
        <begin position="143"/>
        <end position="169"/>
    </location>
</feature>
<evidence type="ECO:0000256" key="1">
    <source>
        <dbReference type="ARBA" id="ARBA00023015"/>
    </source>
</evidence>
<keyword evidence="3" id="KW-0804">Transcription</keyword>
<dbReference type="PANTHER" id="PTHR38465:SF2">
    <property type="entry name" value="HTH-TYPE TRANSCRIPTIONAL REGULATOR MMPR5"/>
    <property type="match status" value="1"/>
</dbReference>
<dbReference type="SUPFAM" id="SSF46785">
    <property type="entry name" value="Winged helix' DNA-binding domain"/>
    <property type="match status" value="1"/>
</dbReference>
<sequence length="169" mass="18481">MSNAAEAEWVERVSAFFAQQEGLPPITGRILGWLMICEPAEQSAGEIATAISASRASMTDNMRMLVATGLVRRRTRAGERSAYYRIDDDAWEAAVRRRIDGMTAFEDITADGLALLDPDSERASRLHAAHAVYRWVGELFANSGATAPQPRPKRAANQSSSKRGQPDGM</sequence>
<dbReference type="Gene3D" id="1.10.287.160">
    <property type="entry name" value="HR1 repeat"/>
    <property type="match status" value="1"/>
</dbReference>
<evidence type="ECO:0000256" key="4">
    <source>
        <dbReference type="SAM" id="MobiDB-lite"/>
    </source>
</evidence>
<dbReference type="RefSeq" id="WP_409552372.1">
    <property type="nucleotide sequence ID" value="NZ_JBKBDE010000012.1"/>
</dbReference>
<proteinExistence type="predicted"/>
<protein>
    <submittedName>
        <fullName evidence="5">GbsR/MarR family transcriptional regulator</fullName>
    </submittedName>
</protein>
<dbReference type="Gene3D" id="1.10.10.10">
    <property type="entry name" value="Winged helix-like DNA-binding domain superfamily/Winged helix DNA-binding domain"/>
    <property type="match status" value="1"/>
</dbReference>
<evidence type="ECO:0000313" key="5">
    <source>
        <dbReference type="EMBL" id="MFN6554223.1"/>
    </source>
</evidence>
<dbReference type="PANTHER" id="PTHR38465">
    <property type="entry name" value="HTH-TYPE TRANSCRIPTIONAL REGULATOR MJ1563-RELATED"/>
    <property type="match status" value="1"/>
</dbReference>
<reference evidence="5 6" key="1">
    <citation type="submission" date="2024-12" db="EMBL/GenBank/DDBJ databases">
        <title>The coexistence of Mycolicibacterium septicum and Mycolicibacterium nivoides in clinical samples.</title>
        <authorList>
            <person name="Wang C."/>
            <person name="Feng Y."/>
            <person name="Zong Z."/>
        </authorList>
    </citation>
    <scope>NUCLEOTIDE SEQUENCE [LARGE SCALE GENOMIC DNA]</scope>
    <source>
        <strain evidence="5 6">120310</strain>
    </source>
</reference>
<dbReference type="InterPro" id="IPR036390">
    <property type="entry name" value="WH_DNA-bd_sf"/>
</dbReference>
<dbReference type="InterPro" id="IPR036388">
    <property type="entry name" value="WH-like_DNA-bd_sf"/>
</dbReference>
<organism evidence="5 6">
    <name type="scientific">Mycolicibacterium septicum</name>
    <dbReference type="NCBI Taxonomy" id="98668"/>
    <lineage>
        <taxon>Bacteria</taxon>
        <taxon>Bacillati</taxon>
        <taxon>Actinomycetota</taxon>
        <taxon>Actinomycetes</taxon>
        <taxon>Mycobacteriales</taxon>
        <taxon>Mycobacteriaceae</taxon>
        <taxon>Mycolicibacterium</taxon>
    </lineage>
</organism>
<comment type="caution">
    <text evidence="5">The sequence shown here is derived from an EMBL/GenBank/DDBJ whole genome shotgun (WGS) entry which is preliminary data.</text>
</comment>
<dbReference type="EMBL" id="JBKBDE010000012">
    <property type="protein sequence ID" value="MFN6554223.1"/>
    <property type="molecule type" value="Genomic_DNA"/>
</dbReference>
<dbReference type="InterPro" id="IPR052362">
    <property type="entry name" value="HTH-GbsR_regulator"/>
</dbReference>
<evidence type="ECO:0000256" key="3">
    <source>
        <dbReference type="ARBA" id="ARBA00023163"/>
    </source>
</evidence>
<evidence type="ECO:0000256" key="2">
    <source>
        <dbReference type="ARBA" id="ARBA00023125"/>
    </source>
</evidence>
<accession>A0ABW9M1R4</accession>
<keyword evidence="2" id="KW-0238">DNA-binding</keyword>
<gene>
    <name evidence="5" type="ORF">ACK4CP_27790</name>
</gene>
<dbReference type="Proteomes" id="UP001635817">
    <property type="component" value="Unassembled WGS sequence"/>
</dbReference>
<evidence type="ECO:0000313" key="6">
    <source>
        <dbReference type="Proteomes" id="UP001635817"/>
    </source>
</evidence>